<evidence type="ECO:0000313" key="10">
    <source>
        <dbReference type="Proteomes" id="UP001596067"/>
    </source>
</evidence>
<evidence type="ECO:0000256" key="3">
    <source>
        <dbReference type="ARBA" id="ARBA00022475"/>
    </source>
</evidence>
<feature type="transmembrane region" description="Helical" evidence="8">
    <location>
        <begin position="60"/>
        <end position="82"/>
    </location>
</feature>
<name>A0ABW1F468_9ACTN</name>
<evidence type="ECO:0000256" key="6">
    <source>
        <dbReference type="ARBA" id="ARBA00023136"/>
    </source>
</evidence>
<proteinExistence type="inferred from homology"/>
<dbReference type="Pfam" id="PF02534">
    <property type="entry name" value="T4SS-DNA_transf"/>
    <property type="match status" value="1"/>
</dbReference>
<evidence type="ECO:0000256" key="1">
    <source>
        <dbReference type="ARBA" id="ARBA00004651"/>
    </source>
</evidence>
<dbReference type="Gene3D" id="3.40.50.300">
    <property type="entry name" value="P-loop containing nucleotide triphosphate hydrolases"/>
    <property type="match status" value="1"/>
</dbReference>
<organism evidence="9 10">
    <name type="scientific">Kitasatospora aburaviensis</name>
    <dbReference type="NCBI Taxonomy" id="67265"/>
    <lineage>
        <taxon>Bacteria</taxon>
        <taxon>Bacillati</taxon>
        <taxon>Actinomycetota</taxon>
        <taxon>Actinomycetes</taxon>
        <taxon>Kitasatosporales</taxon>
        <taxon>Streptomycetaceae</taxon>
        <taxon>Kitasatospora</taxon>
    </lineage>
</organism>
<dbReference type="InterPro" id="IPR027417">
    <property type="entry name" value="P-loop_NTPase"/>
</dbReference>
<comment type="similarity">
    <text evidence="2">Belongs to the VirD4/TraG family.</text>
</comment>
<feature type="region of interest" description="Disordered" evidence="7">
    <location>
        <begin position="535"/>
        <end position="562"/>
    </location>
</feature>
<keyword evidence="4 8" id="KW-0812">Transmembrane</keyword>
<dbReference type="InterPro" id="IPR051539">
    <property type="entry name" value="T4SS-coupling_protein"/>
</dbReference>
<dbReference type="EMBL" id="JBHSOD010000044">
    <property type="protein sequence ID" value="MFC5888734.1"/>
    <property type="molecule type" value="Genomic_DNA"/>
</dbReference>
<dbReference type="Proteomes" id="UP001596067">
    <property type="component" value="Unassembled WGS sequence"/>
</dbReference>
<evidence type="ECO:0000256" key="7">
    <source>
        <dbReference type="SAM" id="MobiDB-lite"/>
    </source>
</evidence>
<dbReference type="SUPFAM" id="SSF52540">
    <property type="entry name" value="P-loop containing nucleoside triphosphate hydrolases"/>
    <property type="match status" value="1"/>
</dbReference>
<keyword evidence="10" id="KW-1185">Reference proteome</keyword>
<keyword evidence="5 8" id="KW-1133">Transmembrane helix</keyword>
<dbReference type="PANTHER" id="PTHR37937">
    <property type="entry name" value="CONJUGATIVE TRANSFER: DNA TRANSPORT"/>
    <property type="match status" value="1"/>
</dbReference>
<evidence type="ECO:0000313" key="9">
    <source>
        <dbReference type="EMBL" id="MFC5888734.1"/>
    </source>
</evidence>
<dbReference type="PANTHER" id="PTHR37937:SF1">
    <property type="entry name" value="CONJUGATIVE TRANSFER: DNA TRANSPORT"/>
    <property type="match status" value="1"/>
</dbReference>
<evidence type="ECO:0000256" key="8">
    <source>
        <dbReference type="SAM" id="Phobius"/>
    </source>
</evidence>
<keyword evidence="3" id="KW-1003">Cell membrane</keyword>
<protein>
    <submittedName>
        <fullName evidence="9">Type IV secretory system conjugative DNA transfer family protein</fullName>
    </submittedName>
</protein>
<dbReference type="RefSeq" id="WP_345330254.1">
    <property type="nucleotide sequence ID" value="NZ_BAAAVH010000111.1"/>
</dbReference>
<evidence type="ECO:0000256" key="4">
    <source>
        <dbReference type="ARBA" id="ARBA00022692"/>
    </source>
</evidence>
<evidence type="ECO:0000256" key="2">
    <source>
        <dbReference type="ARBA" id="ARBA00008806"/>
    </source>
</evidence>
<sequence length="562" mass="59834">MTALGLAVVWLLAAGLLAGQAASLLAGRGAARLLGGAGLAAAAVYVRGLDHAFDPAPPSWLFWPLLVLLWVGPLAGALRLWVRFGYGTAPTGARWGGRRTERQLHAPEDPLQRVDRMAAGRGKATGKVLAGKPCISATVFGNPGAGKTSGLGLPIAAEWQGPLVATTVKASDFDTIYARRAELGPVWVIAPAGLPDRETACWSPVDYCVDARASDRMAGWLADAAVTAGDQRAAPWVEQAKYVLKGILLAAYLSEGGITAFRRWLTLGEAAVDDVRSILADAGYKEVADDYVGPFQLHDDGIGSVKFTLATIARVYADEEVRAAAARSDFTAEEFLDRCGTICLIASETDAERYAPLLTAITASVVHAAQTRYKETGKPLSPALGLVVDEAGNMFRYPALPRLLTSGRGMGIAALTIWHDFSQLISVLGREAANTVVSASGMRMLLPGNGDLETLQLFSRLFGRAEVTKTSTTYSSGSVSRSEQTVETDLAPIHYLQQLPDHTAVLQYGNLPPLHIDLRRTYADRDLIALLNRKQKQTPAVPAPARPAKDTATGADLTKTTR</sequence>
<accession>A0ABW1F468</accession>
<dbReference type="CDD" id="cd01127">
    <property type="entry name" value="TrwB_TraG_TraD_VirD4"/>
    <property type="match status" value="1"/>
</dbReference>
<gene>
    <name evidence="9" type="ORF">ACFP0N_27580</name>
</gene>
<keyword evidence="6 8" id="KW-0472">Membrane</keyword>
<reference evidence="10" key="1">
    <citation type="journal article" date="2019" name="Int. J. Syst. Evol. Microbiol.">
        <title>The Global Catalogue of Microorganisms (GCM) 10K type strain sequencing project: providing services to taxonomists for standard genome sequencing and annotation.</title>
        <authorList>
            <consortium name="The Broad Institute Genomics Platform"/>
            <consortium name="The Broad Institute Genome Sequencing Center for Infectious Disease"/>
            <person name="Wu L."/>
            <person name="Ma J."/>
        </authorList>
    </citation>
    <scope>NUCLEOTIDE SEQUENCE [LARGE SCALE GENOMIC DNA]</scope>
    <source>
        <strain evidence="10">CGMCC 4.1469</strain>
    </source>
</reference>
<evidence type="ECO:0000256" key="5">
    <source>
        <dbReference type="ARBA" id="ARBA00022989"/>
    </source>
</evidence>
<comment type="caution">
    <text evidence="9">The sequence shown here is derived from an EMBL/GenBank/DDBJ whole genome shotgun (WGS) entry which is preliminary data.</text>
</comment>
<dbReference type="InterPro" id="IPR003688">
    <property type="entry name" value="TraG/VirD4"/>
</dbReference>
<comment type="subcellular location">
    <subcellularLocation>
        <location evidence="1">Cell membrane</location>
        <topology evidence="1">Multi-pass membrane protein</topology>
    </subcellularLocation>
</comment>